<evidence type="ECO:0000313" key="3">
    <source>
        <dbReference type="Proteomes" id="UP000593564"/>
    </source>
</evidence>
<dbReference type="AlphaFoldDB" id="A0A7J7FYV9"/>
<reference evidence="3" key="1">
    <citation type="journal article" date="2020" name="Nat. Commun.">
        <title>Genome assembly of wild tea tree DASZ reveals pedigree and selection history of tea varieties.</title>
        <authorList>
            <person name="Zhang W."/>
            <person name="Zhang Y."/>
            <person name="Qiu H."/>
            <person name="Guo Y."/>
            <person name="Wan H."/>
            <person name="Zhang X."/>
            <person name="Scossa F."/>
            <person name="Alseekh S."/>
            <person name="Zhang Q."/>
            <person name="Wang P."/>
            <person name="Xu L."/>
            <person name="Schmidt M.H."/>
            <person name="Jia X."/>
            <person name="Li D."/>
            <person name="Zhu A."/>
            <person name="Guo F."/>
            <person name="Chen W."/>
            <person name="Ni D."/>
            <person name="Usadel B."/>
            <person name="Fernie A.R."/>
            <person name="Wen W."/>
        </authorList>
    </citation>
    <scope>NUCLEOTIDE SEQUENCE [LARGE SCALE GENOMIC DNA]</scope>
    <source>
        <strain evidence="3">cv. G240</strain>
    </source>
</reference>
<feature type="compositionally biased region" description="Basic and acidic residues" evidence="1">
    <location>
        <begin position="218"/>
        <end position="231"/>
    </location>
</feature>
<protein>
    <submittedName>
        <fullName evidence="2">Uncharacterized protein</fullName>
    </submittedName>
</protein>
<comment type="caution">
    <text evidence="2">The sequence shown here is derived from an EMBL/GenBank/DDBJ whole genome shotgun (WGS) entry which is preliminary data.</text>
</comment>
<name>A0A7J7FYV9_CAMSI</name>
<feature type="compositionally biased region" description="Low complexity" evidence="1">
    <location>
        <begin position="201"/>
        <end position="211"/>
    </location>
</feature>
<organism evidence="2 3">
    <name type="scientific">Camellia sinensis</name>
    <name type="common">Tea plant</name>
    <name type="synonym">Thea sinensis</name>
    <dbReference type="NCBI Taxonomy" id="4442"/>
    <lineage>
        <taxon>Eukaryota</taxon>
        <taxon>Viridiplantae</taxon>
        <taxon>Streptophyta</taxon>
        <taxon>Embryophyta</taxon>
        <taxon>Tracheophyta</taxon>
        <taxon>Spermatophyta</taxon>
        <taxon>Magnoliopsida</taxon>
        <taxon>eudicotyledons</taxon>
        <taxon>Gunneridae</taxon>
        <taxon>Pentapetalae</taxon>
        <taxon>asterids</taxon>
        <taxon>Ericales</taxon>
        <taxon>Theaceae</taxon>
        <taxon>Camellia</taxon>
    </lineage>
</organism>
<dbReference type="EMBL" id="JACBKZ010000014">
    <property type="protein sequence ID" value="KAF5932154.1"/>
    <property type="molecule type" value="Genomic_DNA"/>
</dbReference>
<proteinExistence type="predicted"/>
<dbReference type="Proteomes" id="UP000593564">
    <property type="component" value="Unassembled WGS sequence"/>
</dbReference>
<gene>
    <name evidence="2" type="ORF">HYC85_028325</name>
</gene>
<accession>A0A7J7FYV9</accession>
<sequence length="271" mass="31030">MVSMIRKKGSTQSVLREEPLSVFQSLCTVSVRRARGEIPIRVERFIAAHPMRVGFVDHPYPPPAVARCHRLEVSADRQNLVPTGTIWSADESNKVPMRTVKCRWWRLCIWQSSPCLALLFQKSVSQNDLPDLESLVQIKNRDTNRVQTVFSIIASNPVDIPQALWIRGRRLHRSEDLIEGQPVYHSLPPVTKRKATRRRISVQQSVQRASSTPPVYSRDQDPVSPTERERIPAIQPEQNSMASLEEMVCQLQESMKMMQQDAARQAEFARQ</sequence>
<reference evidence="2 3" key="2">
    <citation type="submission" date="2020-07" db="EMBL/GenBank/DDBJ databases">
        <title>Genome assembly of wild tea tree DASZ reveals pedigree and selection history of tea varieties.</title>
        <authorList>
            <person name="Zhang W."/>
        </authorList>
    </citation>
    <scope>NUCLEOTIDE SEQUENCE [LARGE SCALE GENOMIC DNA]</scope>
    <source>
        <strain evidence="3">cv. G240</strain>
        <tissue evidence="2">Leaf</tissue>
    </source>
</reference>
<evidence type="ECO:0000256" key="1">
    <source>
        <dbReference type="SAM" id="MobiDB-lite"/>
    </source>
</evidence>
<feature type="region of interest" description="Disordered" evidence="1">
    <location>
        <begin position="198"/>
        <end position="239"/>
    </location>
</feature>
<evidence type="ECO:0000313" key="2">
    <source>
        <dbReference type="EMBL" id="KAF5932154.1"/>
    </source>
</evidence>
<keyword evidence="3" id="KW-1185">Reference proteome</keyword>